<dbReference type="Gene3D" id="1.50.10.20">
    <property type="match status" value="1"/>
</dbReference>
<evidence type="ECO:0008006" key="3">
    <source>
        <dbReference type="Google" id="ProtNLM"/>
    </source>
</evidence>
<keyword evidence="2" id="KW-1185">Reference proteome</keyword>
<dbReference type="SUPFAM" id="SSF158745">
    <property type="entry name" value="LanC-like"/>
    <property type="match status" value="1"/>
</dbReference>
<evidence type="ECO:0000313" key="1">
    <source>
        <dbReference type="EMBL" id="GCB33340.1"/>
    </source>
</evidence>
<proteinExistence type="predicted"/>
<name>A0A401LP40_9BACE</name>
<reference evidence="1 2" key="1">
    <citation type="submission" date="2018-10" db="EMBL/GenBank/DDBJ databases">
        <title>Draft Genome Sequence of Bacteroides sp. KCTC 15687.</title>
        <authorList>
            <person name="Yu S.Y."/>
            <person name="Kim J.S."/>
            <person name="Oh B.S."/>
            <person name="Park S.H."/>
            <person name="Kang S.W."/>
            <person name="Park J.E."/>
            <person name="Choi S.H."/>
            <person name="Han K.I."/>
            <person name="Lee K.C."/>
            <person name="Eom M.K."/>
            <person name="Suh M.K."/>
            <person name="Lee D.H."/>
            <person name="Yoon H."/>
            <person name="Kim B."/>
            <person name="Yang S.J."/>
            <person name="Lee J.S."/>
            <person name="Lee J.H."/>
        </authorList>
    </citation>
    <scope>NUCLEOTIDE SEQUENCE [LARGE SCALE GENOMIC DNA]</scope>
    <source>
        <strain evidence="1 2">KCTC 15687</strain>
    </source>
</reference>
<comment type="caution">
    <text evidence="1">The sequence shown here is derived from an EMBL/GenBank/DDBJ whole genome shotgun (WGS) entry which is preliminary data.</text>
</comment>
<dbReference type="AlphaFoldDB" id="A0A401LP40"/>
<accession>A0A401LP40</accession>
<gene>
    <name evidence="1" type="ORF">KGMB02408_02850</name>
</gene>
<evidence type="ECO:0000313" key="2">
    <source>
        <dbReference type="Proteomes" id="UP000288079"/>
    </source>
</evidence>
<protein>
    <recommendedName>
        <fullName evidence="3">Lanthionine synthetase C-like protein</fullName>
    </recommendedName>
</protein>
<dbReference type="RefSeq" id="WP_125039703.1">
    <property type="nucleotide sequence ID" value="NZ_BHWB01000001.1"/>
</dbReference>
<dbReference type="OrthoDB" id="1047753at2"/>
<sequence length="308" mass="35802">MKSNLQRIANTLILYSYHVNNNGLYIGRTGIIRYLYSYSYYSENEYYSDYASNLLDMVLKASNGLSNDFEHGLTGIGWIVSRLLRENLVDGDPDTVLQSVDKKVFARIACNPETSLFGHAIYLVERLKNNPDKPYLLEQIDKILKICEDGLRNYHGKISLYHINSILYFLITIDKRKEYSDRVEYIRILLPNILNKIIEQGLYDVTDILIFNQLMKSIETMYLSRWNYICLFKFPKIIDFTDCTERYIHTARMQEIYLGTVLTDLPSIQQISNFIDLKQKNLTLDGFLFQKGLAGLGSALLKSNLKQF</sequence>
<dbReference type="EMBL" id="BHWB01000001">
    <property type="protein sequence ID" value="GCB33340.1"/>
    <property type="molecule type" value="Genomic_DNA"/>
</dbReference>
<organism evidence="1 2">
    <name type="scientific">Bacteroides faecalis</name>
    <dbReference type="NCBI Taxonomy" id="2447885"/>
    <lineage>
        <taxon>Bacteria</taxon>
        <taxon>Pseudomonadati</taxon>
        <taxon>Bacteroidota</taxon>
        <taxon>Bacteroidia</taxon>
        <taxon>Bacteroidales</taxon>
        <taxon>Bacteroidaceae</taxon>
        <taxon>Bacteroides</taxon>
    </lineage>
</organism>
<dbReference type="Proteomes" id="UP000288079">
    <property type="component" value="Unassembled WGS sequence"/>
</dbReference>